<keyword evidence="2" id="KW-1185">Reference proteome</keyword>
<gene>
    <name evidence="1" type="ORF">FNU79_02215</name>
</gene>
<proteinExistence type="predicted"/>
<dbReference type="Proteomes" id="UP000316092">
    <property type="component" value="Unassembled WGS sequence"/>
</dbReference>
<dbReference type="EMBL" id="VKDB01000001">
    <property type="protein sequence ID" value="TSA88063.1"/>
    <property type="molecule type" value="Genomic_DNA"/>
</dbReference>
<evidence type="ECO:0008006" key="3">
    <source>
        <dbReference type="Google" id="ProtNLM"/>
    </source>
</evidence>
<reference evidence="1 2" key="1">
    <citation type="submission" date="2019-07" db="EMBL/GenBank/DDBJ databases">
        <title>Deinococcus detaillus sp. nov., isolated from humus soil in Antarctica.</title>
        <authorList>
            <person name="Zhang K."/>
        </authorList>
    </citation>
    <scope>NUCLEOTIDE SEQUENCE [LARGE SCALE GENOMIC DNA]</scope>
    <source>
        <strain evidence="1 2">H1</strain>
    </source>
</reference>
<accession>A0A553V6F5</accession>
<evidence type="ECO:0000313" key="1">
    <source>
        <dbReference type="EMBL" id="TSA88063.1"/>
    </source>
</evidence>
<sequence>MLKENIRTLRVRFEQGKYTSDSGIEFSFKINRRYEHKELKSLFLGFGIPEKSEYFEFLIMFGACDIFAKYKCQEGMTEILMQSIEFFRVEKLREINASVSDVLIEDLSQFFLVARNSYSGYYFGFDLSRSTNTFGIFTVDSYPEDWREDTDAWCDFSEWINLLIKTDGRRSRFSKK</sequence>
<name>A0A553V6F5_9DEIO</name>
<dbReference type="AlphaFoldDB" id="A0A553V6F5"/>
<evidence type="ECO:0000313" key="2">
    <source>
        <dbReference type="Proteomes" id="UP000316092"/>
    </source>
</evidence>
<dbReference type="OrthoDB" id="6424941at2"/>
<organism evidence="1 2">
    <name type="scientific">Deinococcus detaillensis</name>
    <dbReference type="NCBI Taxonomy" id="2592048"/>
    <lineage>
        <taxon>Bacteria</taxon>
        <taxon>Thermotogati</taxon>
        <taxon>Deinococcota</taxon>
        <taxon>Deinococci</taxon>
        <taxon>Deinococcales</taxon>
        <taxon>Deinococcaceae</taxon>
        <taxon>Deinococcus</taxon>
    </lineage>
</organism>
<protein>
    <recommendedName>
        <fullName evidence="3">SMI1/KNR4 family protein</fullName>
    </recommendedName>
</protein>
<dbReference type="RefSeq" id="WP_143719234.1">
    <property type="nucleotide sequence ID" value="NZ_VKDB01000001.1"/>
</dbReference>
<comment type="caution">
    <text evidence="1">The sequence shown here is derived from an EMBL/GenBank/DDBJ whole genome shotgun (WGS) entry which is preliminary data.</text>
</comment>